<dbReference type="AlphaFoldDB" id="A0A1D7U877"/>
<dbReference type="STRING" id="1526658.BHK69_26830"/>
<dbReference type="Pfam" id="PF13302">
    <property type="entry name" value="Acetyltransf_3"/>
    <property type="match status" value="1"/>
</dbReference>
<feature type="domain" description="N-acetyltransferase" evidence="1">
    <location>
        <begin position="19"/>
        <end position="176"/>
    </location>
</feature>
<dbReference type="InterPro" id="IPR051531">
    <property type="entry name" value="N-acetyltransferase"/>
</dbReference>
<name>A0A1D7U877_9HYPH</name>
<dbReference type="PANTHER" id="PTHR43792">
    <property type="entry name" value="GNAT FAMILY, PUTATIVE (AFU_ORTHOLOGUE AFUA_3G00765)-RELATED-RELATED"/>
    <property type="match status" value="1"/>
</dbReference>
<evidence type="ECO:0000313" key="3">
    <source>
        <dbReference type="Proteomes" id="UP000094969"/>
    </source>
</evidence>
<dbReference type="PANTHER" id="PTHR43792:SF1">
    <property type="entry name" value="N-ACETYLTRANSFERASE DOMAIN-CONTAINING PROTEIN"/>
    <property type="match status" value="1"/>
</dbReference>
<dbReference type="InterPro" id="IPR016181">
    <property type="entry name" value="Acyl_CoA_acyltransferase"/>
</dbReference>
<dbReference type="PROSITE" id="PS51186">
    <property type="entry name" value="GNAT"/>
    <property type="match status" value="1"/>
</dbReference>
<dbReference type="Gene3D" id="3.40.630.30">
    <property type="match status" value="1"/>
</dbReference>
<dbReference type="KEGG" id="bvv:BHK69_26830"/>
<protein>
    <submittedName>
        <fullName evidence="2">GNAT family N-acetyltransferase</fullName>
    </submittedName>
</protein>
<evidence type="ECO:0000313" key="2">
    <source>
        <dbReference type="EMBL" id="AOO83578.1"/>
    </source>
</evidence>
<gene>
    <name evidence="2" type="ORF">BHK69_26830</name>
</gene>
<dbReference type="GO" id="GO:0016747">
    <property type="term" value="F:acyltransferase activity, transferring groups other than amino-acyl groups"/>
    <property type="evidence" value="ECO:0007669"/>
    <property type="project" value="InterPro"/>
</dbReference>
<keyword evidence="3" id="KW-1185">Reference proteome</keyword>
<dbReference type="SUPFAM" id="SSF55729">
    <property type="entry name" value="Acyl-CoA N-acyltransferases (Nat)"/>
    <property type="match status" value="1"/>
</dbReference>
<dbReference type="InterPro" id="IPR000182">
    <property type="entry name" value="GNAT_dom"/>
</dbReference>
<reference evidence="2 3" key="1">
    <citation type="journal article" date="2015" name="Antonie Van Leeuwenhoek">
        <title>Bosea vaviloviae sp. nov., a new species of slow-growing rhizobia isolated from nodules of the relict species Vavilovia formosa (Stev.) Fed.</title>
        <authorList>
            <person name="Safronova V.I."/>
            <person name="Kuznetsova I.G."/>
            <person name="Sazanova A.L."/>
            <person name="Kimeklis A.K."/>
            <person name="Belimov A.A."/>
            <person name="Andronov E.E."/>
            <person name="Pinaev A.G."/>
            <person name="Chizhevskaya E.P."/>
            <person name="Pukhaev A.R."/>
            <person name="Popov K.P."/>
            <person name="Willems A."/>
            <person name="Tikhonovich I.A."/>
        </authorList>
    </citation>
    <scope>NUCLEOTIDE SEQUENCE [LARGE SCALE GENOMIC DNA]</scope>
    <source>
        <strain evidence="2 3">Vaf18</strain>
    </source>
</reference>
<dbReference type="EMBL" id="CP017147">
    <property type="protein sequence ID" value="AOO83578.1"/>
    <property type="molecule type" value="Genomic_DNA"/>
</dbReference>
<sequence>MSEHSQQHEAVASRRSSRLVLRIPRPDDLDFLVALFQRPELVAHRPHPRPDTPEASAERLARDIAHWRQHGFGRWAIEQSGALIGFGGLTVKPGVEGLNLSYHLDPTSWGRGFASEFVAEALAVAFGPLRASRVIGLVRPANPASRRVLEKSGFVFEREIMLDGASTQQLARYPQTD</sequence>
<dbReference type="RefSeq" id="WP_069692778.1">
    <property type="nucleotide sequence ID" value="NZ_CP017147.1"/>
</dbReference>
<organism evidence="2 3">
    <name type="scientific">Bosea vaviloviae</name>
    <dbReference type="NCBI Taxonomy" id="1526658"/>
    <lineage>
        <taxon>Bacteria</taxon>
        <taxon>Pseudomonadati</taxon>
        <taxon>Pseudomonadota</taxon>
        <taxon>Alphaproteobacteria</taxon>
        <taxon>Hyphomicrobiales</taxon>
        <taxon>Boseaceae</taxon>
        <taxon>Bosea</taxon>
    </lineage>
</organism>
<proteinExistence type="predicted"/>
<dbReference type="Proteomes" id="UP000094969">
    <property type="component" value="Chromosome"/>
</dbReference>
<evidence type="ECO:0000259" key="1">
    <source>
        <dbReference type="PROSITE" id="PS51186"/>
    </source>
</evidence>
<keyword evidence="2" id="KW-0808">Transferase</keyword>
<dbReference type="OrthoDB" id="6293260at2"/>
<accession>A0A1D7U877</accession>